<dbReference type="Pfam" id="PF13629">
    <property type="entry name" value="T2SS-T3SS_pil_N"/>
    <property type="match status" value="1"/>
</dbReference>
<comment type="caution">
    <text evidence="1">The sequence shown here is derived from an EMBL/GenBank/DDBJ whole genome shotgun (WGS) entry which is preliminary data.</text>
</comment>
<evidence type="ECO:0000313" key="2">
    <source>
        <dbReference type="Proteomes" id="UP000586722"/>
    </source>
</evidence>
<evidence type="ECO:0000313" key="1">
    <source>
        <dbReference type="EMBL" id="NBN79200.1"/>
    </source>
</evidence>
<proteinExistence type="predicted"/>
<accession>A0A7X5JAA8</accession>
<sequence length="158" mass="16529">MFGPAKTPAALKALAILAPALWAGTALADAEPVNVFVDRAKVFKIQQPADTVIVGNPMIADVTMHDRFTVVVTGKTAGSTNLIILDKDSKPIIDELINVGPSSTDLVTVLRGTARSTLACAPYCDATAQVGDDKDAFEITSKQMTTRDQMARGAAGGQ</sequence>
<reference evidence="2" key="1">
    <citation type="submission" date="2020-01" db="EMBL/GenBank/DDBJ databases">
        <authorList>
            <person name="Fang Y."/>
            <person name="Sun R."/>
            <person name="Nie L."/>
            <person name="He J."/>
            <person name="Hao L."/>
            <person name="Wang L."/>
            <person name="Su S."/>
            <person name="Lv E."/>
            <person name="Zhang Z."/>
            <person name="Xie R."/>
            <person name="Liu H."/>
        </authorList>
    </citation>
    <scope>NUCLEOTIDE SEQUENCE [LARGE SCALE GENOMIC DNA]</scope>
    <source>
        <strain evidence="2">XCT-53</strain>
    </source>
</reference>
<name>A0A7X5JAA8_9HYPH</name>
<dbReference type="EMBL" id="JAABLQ010000001">
    <property type="protein sequence ID" value="NBN79200.1"/>
    <property type="molecule type" value="Genomic_DNA"/>
</dbReference>
<dbReference type="Proteomes" id="UP000586722">
    <property type="component" value="Unassembled WGS sequence"/>
</dbReference>
<dbReference type="RefSeq" id="WP_161676621.1">
    <property type="nucleotide sequence ID" value="NZ_JAABLP010000003.1"/>
</dbReference>
<dbReference type="InterPro" id="IPR032789">
    <property type="entry name" value="T2SS-T3SS_pil_N"/>
</dbReference>
<keyword evidence="2" id="KW-1185">Reference proteome</keyword>
<gene>
    <name evidence="1" type="ORF">GWI72_13055</name>
</gene>
<organism evidence="1 2">
    <name type="scientific">Pannonibacter tanglangensis</name>
    <dbReference type="NCBI Taxonomy" id="2750084"/>
    <lineage>
        <taxon>Bacteria</taxon>
        <taxon>Pseudomonadati</taxon>
        <taxon>Pseudomonadota</taxon>
        <taxon>Alphaproteobacteria</taxon>
        <taxon>Hyphomicrobiales</taxon>
        <taxon>Stappiaceae</taxon>
        <taxon>Pannonibacter</taxon>
    </lineage>
</organism>
<protein>
    <submittedName>
        <fullName evidence="1">Pilus assembly protein</fullName>
    </submittedName>
</protein>
<dbReference type="AlphaFoldDB" id="A0A7X5JAA8"/>